<proteinExistence type="predicted"/>
<protein>
    <submittedName>
        <fullName evidence="1">Uncharacterized protein</fullName>
    </submittedName>
</protein>
<name>A0AAD6Z8H4_9AGAR</name>
<gene>
    <name evidence="1" type="ORF">DFH08DRAFT_897773</name>
</gene>
<organism evidence="1 2">
    <name type="scientific">Mycena albidolilacea</name>
    <dbReference type="NCBI Taxonomy" id="1033008"/>
    <lineage>
        <taxon>Eukaryota</taxon>
        <taxon>Fungi</taxon>
        <taxon>Dikarya</taxon>
        <taxon>Basidiomycota</taxon>
        <taxon>Agaricomycotina</taxon>
        <taxon>Agaricomycetes</taxon>
        <taxon>Agaricomycetidae</taxon>
        <taxon>Agaricales</taxon>
        <taxon>Marasmiineae</taxon>
        <taxon>Mycenaceae</taxon>
        <taxon>Mycena</taxon>
    </lineage>
</organism>
<dbReference type="Proteomes" id="UP001218218">
    <property type="component" value="Unassembled WGS sequence"/>
</dbReference>
<comment type="caution">
    <text evidence="1">The sequence shown here is derived from an EMBL/GenBank/DDBJ whole genome shotgun (WGS) entry which is preliminary data.</text>
</comment>
<reference evidence="1" key="1">
    <citation type="submission" date="2023-03" db="EMBL/GenBank/DDBJ databases">
        <title>Massive genome expansion in bonnet fungi (Mycena s.s.) driven by repeated elements and novel gene families across ecological guilds.</title>
        <authorList>
            <consortium name="Lawrence Berkeley National Laboratory"/>
            <person name="Harder C.B."/>
            <person name="Miyauchi S."/>
            <person name="Viragh M."/>
            <person name="Kuo A."/>
            <person name="Thoen E."/>
            <person name="Andreopoulos B."/>
            <person name="Lu D."/>
            <person name="Skrede I."/>
            <person name="Drula E."/>
            <person name="Henrissat B."/>
            <person name="Morin E."/>
            <person name="Kohler A."/>
            <person name="Barry K."/>
            <person name="LaButti K."/>
            <person name="Morin E."/>
            <person name="Salamov A."/>
            <person name="Lipzen A."/>
            <person name="Mereny Z."/>
            <person name="Hegedus B."/>
            <person name="Baldrian P."/>
            <person name="Stursova M."/>
            <person name="Weitz H."/>
            <person name="Taylor A."/>
            <person name="Grigoriev I.V."/>
            <person name="Nagy L.G."/>
            <person name="Martin F."/>
            <person name="Kauserud H."/>
        </authorList>
    </citation>
    <scope>NUCLEOTIDE SEQUENCE</scope>
    <source>
        <strain evidence="1">CBHHK002</strain>
    </source>
</reference>
<sequence>MPPRSYPNLNPQEFLTNNPADDVGRVDLDDLARYVPLAELLQWQEMAKFIINQPEDVRKAPPVIRRTYRRVRDRMTALEPTYRIYPIGQLITLAELVPLLKWMRECDGLGPPALVIQTHNMFPNAIVRSHALAAGIDGHFHLDLSAKSFQAEHYLLDELIAESPPHFNPFYGKRKRVFVERPIPGPPSPSDWERRSFEFIGEFEVDIIRQNGKQYWNTPHLISQEMKKLILMHYQDNLMSPDTEYQVIGNRFPIGSEVRRYYEDGDFNPFVSLKLYPQSKCYFIAMPLHGGFPDLYLDSGLELESESGSADNVSSLSVSFNG</sequence>
<dbReference type="AlphaFoldDB" id="A0AAD6Z8H4"/>
<accession>A0AAD6Z8H4</accession>
<evidence type="ECO:0000313" key="1">
    <source>
        <dbReference type="EMBL" id="KAJ7311496.1"/>
    </source>
</evidence>
<evidence type="ECO:0000313" key="2">
    <source>
        <dbReference type="Proteomes" id="UP001218218"/>
    </source>
</evidence>
<keyword evidence="2" id="KW-1185">Reference proteome</keyword>
<dbReference type="EMBL" id="JARIHO010000075">
    <property type="protein sequence ID" value="KAJ7311496.1"/>
    <property type="molecule type" value="Genomic_DNA"/>
</dbReference>